<feature type="compositionally biased region" description="Polar residues" evidence="8">
    <location>
        <begin position="251"/>
        <end position="267"/>
    </location>
</feature>
<dbReference type="PANTHER" id="PTHR46004">
    <property type="entry name" value="CYCLIC AMP RESPONSE ELEMENT-BINDING PROTEIN A"/>
    <property type="match status" value="1"/>
</dbReference>
<organism evidence="11 12">
    <name type="scientific">Helobdella robusta</name>
    <name type="common">Californian leech</name>
    <dbReference type="NCBI Taxonomy" id="6412"/>
    <lineage>
        <taxon>Eukaryota</taxon>
        <taxon>Metazoa</taxon>
        <taxon>Spiralia</taxon>
        <taxon>Lophotrochozoa</taxon>
        <taxon>Annelida</taxon>
        <taxon>Clitellata</taxon>
        <taxon>Hirudinea</taxon>
        <taxon>Rhynchobdellida</taxon>
        <taxon>Glossiphoniidae</taxon>
        <taxon>Helobdella</taxon>
    </lineage>
</organism>
<dbReference type="STRING" id="6412.T1FTP1"/>
<feature type="region of interest" description="Disordered" evidence="8">
    <location>
        <begin position="245"/>
        <end position="267"/>
    </location>
</feature>
<dbReference type="SMART" id="SM00338">
    <property type="entry name" value="BRLZ"/>
    <property type="match status" value="1"/>
</dbReference>
<keyword evidence="12" id="KW-1185">Reference proteome</keyword>
<keyword evidence="2" id="KW-0805">Transcription regulation</keyword>
<dbReference type="InterPro" id="IPR004827">
    <property type="entry name" value="bZIP"/>
</dbReference>
<feature type="region of interest" description="Disordered" evidence="8">
    <location>
        <begin position="1"/>
        <end position="21"/>
    </location>
</feature>
<protein>
    <recommendedName>
        <fullName evidence="9">BZIP domain-containing protein</fullName>
    </recommendedName>
</protein>
<dbReference type="HOGENOM" id="CLU_597556_0_0_1"/>
<dbReference type="GO" id="GO:0005634">
    <property type="term" value="C:nucleus"/>
    <property type="evidence" value="ECO:0007669"/>
    <property type="project" value="UniProtKB-SubCell"/>
</dbReference>
<evidence type="ECO:0000256" key="4">
    <source>
        <dbReference type="ARBA" id="ARBA00023159"/>
    </source>
</evidence>
<reference evidence="11" key="3">
    <citation type="submission" date="2015-06" db="UniProtKB">
        <authorList>
            <consortium name="EnsemblMetazoa"/>
        </authorList>
    </citation>
    <scope>IDENTIFICATION</scope>
</reference>
<keyword evidence="4" id="KW-0010">Activator</keyword>
<feature type="coiled-coil region" evidence="7">
    <location>
        <begin position="334"/>
        <end position="413"/>
    </location>
</feature>
<dbReference type="PANTHER" id="PTHR46004:SF3">
    <property type="entry name" value="CYCLIC AMP RESPONSE ELEMENT-BINDING PROTEIN A"/>
    <property type="match status" value="1"/>
</dbReference>
<dbReference type="EMBL" id="AMQM01004949">
    <property type="status" value="NOT_ANNOTATED_CDS"/>
    <property type="molecule type" value="Genomic_DNA"/>
</dbReference>
<dbReference type="Gene3D" id="1.20.5.170">
    <property type="match status" value="1"/>
</dbReference>
<dbReference type="EnsemblMetazoa" id="HelroT192192">
    <property type="protein sequence ID" value="HelroP192192"/>
    <property type="gene ID" value="HelroG192192"/>
</dbReference>
<dbReference type="eggNOG" id="KOG0709">
    <property type="taxonomic scope" value="Eukaryota"/>
</dbReference>
<gene>
    <name evidence="11" type="primary">20212188</name>
    <name evidence="10" type="ORF">HELRODRAFT_192192</name>
</gene>
<dbReference type="SUPFAM" id="SSF57959">
    <property type="entry name" value="Leucine zipper domain"/>
    <property type="match status" value="1"/>
</dbReference>
<keyword evidence="5" id="KW-0804">Transcription</keyword>
<evidence type="ECO:0000256" key="6">
    <source>
        <dbReference type="ARBA" id="ARBA00023242"/>
    </source>
</evidence>
<dbReference type="InParanoid" id="T1FTP1"/>
<dbReference type="GO" id="GO:0006357">
    <property type="term" value="P:regulation of transcription by RNA polymerase II"/>
    <property type="evidence" value="ECO:0000318"/>
    <property type="project" value="GO_Central"/>
</dbReference>
<feature type="compositionally biased region" description="Acidic residues" evidence="8">
    <location>
        <begin position="161"/>
        <end position="178"/>
    </location>
</feature>
<dbReference type="AlphaFoldDB" id="T1FTP1"/>
<reference evidence="10 12" key="2">
    <citation type="journal article" date="2013" name="Nature">
        <title>Insights into bilaterian evolution from three spiralian genomes.</title>
        <authorList>
            <person name="Simakov O."/>
            <person name="Marletaz F."/>
            <person name="Cho S.J."/>
            <person name="Edsinger-Gonzales E."/>
            <person name="Havlak P."/>
            <person name="Hellsten U."/>
            <person name="Kuo D.H."/>
            <person name="Larsson T."/>
            <person name="Lv J."/>
            <person name="Arendt D."/>
            <person name="Savage R."/>
            <person name="Osoegawa K."/>
            <person name="de Jong P."/>
            <person name="Grimwood J."/>
            <person name="Chapman J.A."/>
            <person name="Shapiro H."/>
            <person name="Aerts A."/>
            <person name="Otillar R.P."/>
            <person name="Terry A.Y."/>
            <person name="Boore J.L."/>
            <person name="Grigoriev I.V."/>
            <person name="Lindberg D.R."/>
            <person name="Seaver E.C."/>
            <person name="Weisblat D.A."/>
            <person name="Putnam N.H."/>
            <person name="Rokhsar D.S."/>
        </authorList>
    </citation>
    <scope>NUCLEOTIDE SEQUENCE</scope>
</reference>
<evidence type="ECO:0000256" key="7">
    <source>
        <dbReference type="SAM" id="Coils"/>
    </source>
</evidence>
<dbReference type="Pfam" id="PF00170">
    <property type="entry name" value="bZIP_1"/>
    <property type="match status" value="1"/>
</dbReference>
<dbReference type="RefSeq" id="XP_009020232.1">
    <property type="nucleotide sequence ID" value="XM_009021984.1"/>
</dbReference>
<dbReference type="CTD" id="20212188"/>
<evidence type="ECO:0000313" key="12">
    <source>
        <dbReference type="Proteomes" id="UP000015101"/>
    </source>
</evidence>
<evidence type="ECO:0000256" key="1">
    <source>
        <dbReference type="ARBA" id="ARBA00004123"/>
    </source>
</evidence>
<evidence type="ECO:0000259" key="9">
    <source>
        <dbReference type="PROSITE" id="PS50217"/>
    </source>
</evidence>
<dbReference type="InterPro" id="IPR046347">
    <property type="entry name" value="bZIP_sf"/>
</dbReference>
<feature type="compositionally biased region" description="Polar residues" evidence="8">
    <location>
        <begin position="195"/>
        <end position="205"/>
    </location>
</feature>
<dbReference type="PROSITE" id="PS50217">
    <property type="entry name" value="BZIP"/>
    <property type="match status" value="1"/>
</dbReference>
<dbReference type="KEGG" id="hro:HELRODRAFT_192192"/>
<dbReference type="OrthoDB" id="674948at2759"/>
<evidence type="ECO:0000313" key="10">
    <source>
        <dbReference type="EMBL" id="ESO01578.1"/>
    </source>
</evidence>
<feature type="domain" description="BZIP" evidence="9">
    <location>
        <begin position="340"/>
        <end position="403"/>
    </location>
</feature>
<keyword evidence="3" id="KW-0238">DNA-binding</keyword>
<evidence type="ECO:0000256" key="5">
    <source>
        <dbReference type="ARBA" id="ARBA00023163"/>
    </source>
</evidence>
<comment type="subcellular location">
    <subcellularLocation>
        <location evidence="1">Nucleus</location>
    </subcellularLocation>
</comment>
<proteinExistence type="predicted"/>
<dbReference type="PROSITE" id="PS00036">
    <property type="entry name" value="BZIP_BASIC"/>
    <property type="match status" value="1"/>
</dbReference>
<evidence type="ECO:0000256" key="3">
    <source>
        <dbReference type="ARBA" id="ARBA00023125"/>
    </source>
</evidence>
<keyword evidence="6" id="KW-0539">Nucleus</keyword>
<evidence type="ECO:0000256" key="2">
    <source>
        <dbReference type="ARBA" id="ARBA00023015"/>
    </source>
</evidence>
<dbReference type="EMBL" id="KB096743">
    <property type="protein sequence ID" value="ESO01578.1"/>
    <property type="molecule type" value="Genomic_DNA"/>
</dbReference>
<sequence>MTRTTMEATGTGNSGPFQLDDDDLEFLDGEMKIDGAEHSYSLVKEEKRDDDENDGAYFERESEDFKSYQLNFDDLGLEQADLFSQSELSAAVTTAATAATAAATAIKSNKNLIIKRIKLNSNNNKIINNNNNNKLGKHSPYLDVLMGLDNDCVFPIKSEPLGEDDDDNDIGGDDDDDDGNRGGGDDDGEDAMLMTTKSNSSQSGHTLAFSSTPSSFSSSLPPSMMMTAITSRLYPTLHNPLPPTPPLSGCGLNSDSECSVGGNSNPSSPRVLLAEARNGVGPKKDVDVAVRGNVQSQPFFSNPIPTSGVLVLSEEEKRTLLAEGYALPSRLPLSKQEEKNLKKIRRKIKNKISAQESRRKKKEYLESLEKKVEQITQENSGLKKKVNVLENNNRNLIAELQKLQNIAKIMKASSLSSAAATSSSVTSTVTSTVTSSSSSPFSPMARANNIGASQCLIK</sequence>
<reference evidence="12" key="1">
    <citation type="submission" date="2012-12" db="EMBL/GenBank/DDBJ databases">
        <authorList>
            <person name="Hellsten U."/>
            <person name="Grimwood J."/>
            <person name="Chapman J.A."/>
            <person name="Shapiro H."/>
            <person name="Aerts A."/>
            <person name="Otillar R.P."/>
            <person name="Terry A.Y."/>
            <person name="Boore J.L."/>
            <person name="Simakov O."/>
            <person name="Marletaz F."/>
            <person name="Cho S.-J."/>
            <person name="Edsinger-Gonzales E."/>
            <person name="Havlak P."/>
            <person name="Kuo D.-H."/>
            <person name="Larsson T."/>
            <person name="Lv J."/>
            <person name="Arendt D."/>
            <person name="Savage R."/>
            <person name="Osoegawa K."/>
            <person name="de Jong P."/>
            <person name="Lindberg D.R."/>
            <person name="Seaver E.C."/>
            <person name="Weisblat D.A."/>
            <person name="Putnam N.H."/>
            <person name="Grigoriev I.V."/>
            <person name="Rokhsar D.S."/>
        </authorList>
    </citation>
    <scope>NUCLEOTIDE SEQUENCE</scope>
</reference>
<evidence type="ECO:0000256" key="8">
    <source>
        <dbReference type="SAM" id="MobiDB-lite"/>
    </source>
</evidence>
<evidence type="ECO:0000313" key="11">
    <source>
        <dbReference type="EnsemblMetazoa" id="HelroP192192"/>
    </source>
</evidence>
<dbReference type="GO" id="GO:0000981">
    <property type="term" value="F:DNA-binding transcription factor activity, RNA polymerase II-specific"/>
    <property type="evidence" value="ECO:0000318"/>
    <property type="project" value="GO_Central"/>
</dbReference>
<dbReference type="FunFam" id="1.20.5.170:FF:000054">
    <property type="entry name" value="Cyclic AMP-responsive element-binding protein 3-like 2"/>
    <property type="match status" value="1"/>
</dbReference>
<name>T1FTP1_HELRO</name>
<dbReference type="GeneID" id="20212188"/>
<feature type="compositionally biased region" description="Low complexity" evidence="8">
    <location>
        <begin position="206"/>
        <end position="220"/>
    </location>
</feature>
<keyword evidence="7" id="KW-0175">Coiled coil</keyword>
<accession>T1FTP1</accession>
<feature type="compositionally biased region" description="Polar residues" evidence="8">
    <location>
        <begin position="1"/>
        <end position="16"/>
    </location>
</feature>
<dbReference type="EMBL" id="AMQM01004950">
    <property type="status" value="NOT_ANNOTATED_CDS"/>
    <property type="molecule type" value="Genomic_DNA"/>
</dbReference>
<dbReference type="Proteomes" id="UP000015101">
    <property type="component" value="Unassembled WGS sequence"/>
</dbReference>
<feature type="region of interest" description="Disordered" evidence="8">
    <location>
        <begin position="156"/>
        <end position="220"/>
    </location>
</feature>
<dbReference type="GO" id="GO:0035497">
    <property type="term" value="F:cAMP response element binding"/>
    <property type="evidence" value="ECO:0000318"/>
    <property type="project" value="GO_Central"/>
</dbReference>